<gene>
    <name evidence="1" type="ORF">GCM10022419_016120</name>
</gene>
<dbReference type="EMBL" id="BAABDQ010000003">
    <property type="protein sequence ID" value="GAA3537086.1"/>
    <property type="molecule type" value="Genomic_DNA"/>
</dbReference>
<organism evidence="1 2">
    <name type="scientific">Nonomuraea rosea</name>
    <dbReference type="NCBI Taxonomy" id="638574"/>
    <lineage>
        <taxon>Bacteria</taxon>
        <taxon>Bacillati</taxon>
        <taxon>Actinomycetota</taxon>
        <taxon>Actinomycetes</taxon>
        <taxon>Streptosporangiales</taxon>
        <taxon>Streptosporangiaceae</taxon>
        <taxon>Nonomuraea</taxon>
    </lineage>
</organism>
<name>A0ABP6VL76_9ACTN</name>
<comment type="caution">
    <text evidence="1">The sequence shown here is derived from an EMBL/GenBank/DDBJ whole genome shotgun (WGS) entry which is preliminary data.</text>
</comment>
<accession>A0ABP6VL76</accession>
<evidence type="ECO:0008006" key="3">
    <source>
        <dbReference type="Google" id="ProtNLM"/>
    </source>
</evidence>
<reference evidence="2" key="1">
    <citation type="journal article" date="2019" name="Int. J. Syst. Evol. Microbiol.">
        <title>The Global Catalogue of Microorganisms (GCM) 10K type strain sequencing project: providing services to taxonomists for standard genome sequencing and annotation.</title>
        <authorList>
            <consortium name="The Broad Institute Genomics Platform"/>
            <consortium name="The Broad Institute Genome Sequencing Center for Infectious Disease"/>
            <person name="Wu L."/>
            <person name="Ma J."/>
        </authorList>
    </citation>
    <scope>NUCLEOTIDE SEQUENCE [LARGE SCALE GENOMIC DNA]</scope>
    <source>
        <strain evidence="2">JCM 17326</strain>
    </source>
</reference>
<dbReference type="RefSeq" id="WP_345559964.1">
    <property type="nucleotide sequence ID" value="NZ_BAABDQ010000003.1"/>
</dbReference>
<sequence>MVREGRLSIAGSDAWLEIHDDRMISNVIPNVATKTPAGGWMISDWDHGRVFTRNEAITAMNLLMLYAQGRSPDDPLIQAWEEELGLPHSGEAGEPNNSQH</sequence>
<keyword evidence="2" id="KW-1185">Reference proteome</keyword>
<dbReference type="Proteomes" id="UP001500630">
    <property type="component" value="Unassembled WGS sequence"/>
</dbReference>
<proteinExistence type="predicted"/>
<protein>
    <recommendedName>
        <fullName evidence="3">DUF4259 domain-containing protein</fullName>
    </recommendedName>
</protein>
<evidence type="ECO:0000313" key="1">
    <source>
        <dbReference type="EMBL" id="GAA3537086.1"/>
    </source>
</evidence>
<evidence type="ECO:0000313" key="2">
    <source>
        <dbReference type="Proteomes" id="UP001500630"/>
    </source>
</evidence>